<evidence type="ECO:0000256" key="1">
    <source>
        <dbReference type="ARBA" id="ARBA00000223"/>
    </source>
</evidence>
<accession>A0ABU8NTN9</accession>
<dbReference type="InterPro" id="IPR023750">
    <property type="entry name" value="RbsD-like_sf"/>
</dbReference>
<organism evidence="4 5">
    <name type="scientific">Pedobacter panaciterrae</name>
    <dbReference type="NCBI Taxonomy" id="363849"/>
    <lineage>
        <taxon>Bacteria</taxon>
        <taxon>Pseudomonadati</taxon>
        <taxon>Bacteroidota</taxon>
        <taxon>Sphingobacteriia</taxon>
        <taxon>Sphingobacteriales</taxon>
        <taxon>Sphingobacteriaceae</taxon>
        <taxon>Pedobacter</taxon>
    </lineage>
</organism>
<keyword evidence="5" id="KW-1185">Reference proteome</keyword>
<dbReference type="InterPro" id="IPR007721">
    <property type="entry name" value="RbsD_FucU"/>
</dbReference>
<gene>
    <name evidence="4" type="ORF">WAE58_20475</name>
</gene>
<evidence type="ECO:0000313" key="4">
    <source>
        <dbReference type="EMBL" id="MEJ2904832.1"/>
    </source>
</evidence>
<dbReference type="EC" id="5.4.99.62" evidence="2"/>
<dbReference type="RefSeq" id="WP_337717372.1">
    <property type="nucleotide sequence ID" value="NZ_JBBEUB010000008.1"/>
</dbReference>
<dbReference type="Pfam" id="PF05025">
    <property type="entry name" value="RbsD_FucU"/>
    <property type="match status" value="1"/>
</dbReference>
<evidence type="ECO:0000256" key="2">
    <source>
        <dbReference type="ARBA" id="ARBA00012862"/>
    </source>
</evidence>
<reference evidence="4 5" key="1">
    <citation type="submission" date="2024-03" db="EMBL/GenBank/DDBJ databases">
        <title>Sequence of Lycoming College Course Isolates.</title>
        <authorList>
            <person name="Plotts O."/>
            <person name="Newman J."/>
        </authorList>
    </citation>
    <scope>NUCLEOTIDE SEQUENCE [LARGE SCALE GENOMIC DNA]</scope>
    <source>
        <strain evidence="4 5">CJB-3</strain>
    </source>
</reference>
<dbReference type="Gene3D" id="3.40.1650.10">
    <property type="entry name" value="RbsD-like domain"/>
    <property type="match status" value="1"/>
</dbReference>
<comment type="caution">
    <text evidence="4">The sequence shown here is derived from an EMBL/GenBank/DDBJ whole genome shotgun (WGS) entry which is preliminary data.</text>
</comment>
<comment type="catalytic activity">
    <reaction evidence="1">
        <text>beta-D-ribopyranose = beta-D-ribofuranose</text>
        <dbReference type="Rhea" id="RHEA:25432"/>
        <dbReference type="ChEBI" id="CHEBI:27476"/>
        <dbReference type="ChEBI" id="CHEBI:47002"/>
        <dbReference type="EC" id="5.4.99.62"/>
    </reaction>
</comment>
<dbReference type="EMBL" id="JBBEUB010000008">
    <property type="protein sequence ID" value="MEJ2904832.1"/>
    <property type="molecule type" value="Genomic_DNA"/>
</dbReference>
<evidence type="ECO:0000256" key="3">
    <source>
        <dbReference type="ARBA" id="ARBA00023235"/>
    </source>
</evidence>
<protein>
    <recommendedName>
        <fullName evidence="2">D-ribose pyranase</fullName>
        <ecNumber evidence="2">5.4.99.62</ecNumber>
    </recommendedName>
</protein>
<dbReference type="SUPFAM" id="SSF102546">
    <property type="entry name" value="RbsD-like"/>
    <property type="match status" value="1"/>
</dbReference>
<sequence>MKKLDDMFKKLLTVLLFTTAVILSGCQEPASKTNGDVANKDQNWKEQLNQKLPMLGHRNWILVVDKAFPEQNAQGMEYIYINEGLLPVLKQVLTQINLSNHVKPIIYQDKELGFITESQAKGVKQFVQESKTIFGNQTVQTMLHDSVFRKLDTESKLFKVLVIKTNETIPYTSVFLQLDCAYWNGDKEKQLLDALNTQ</sequence>
<name>A0ABU8NTN9_9SPHI</name>
<dbReference type="PROSITE" id="PS51257">
    <property type="entry name" value="PROKAR_LIPOPROTEIN"/>
    <property type="match status" value="1"/>
</dbReference>
<dbReference type="Proteomes" id="UP001378956">
    <property type="component" value="Unassembled WGS sequence"/>
</dbReference>
<keyword evidence="3" id="KW-0413">Isomerase</keyword>
<evidence type="ECO:0000313" key="5">
    <source>
        <dbReference type="Proteomes" id="UP001378956"/>
    </source>
</evidence>
<proteinExistence type="predicted"/>